<protein>
    <submittedName>
        <fullName evidence="1">Transposase</fullName>
    </submittedName>
</protein>
<evidence type="ECO:0000313" key="2">
    <source>
        <dbReference type="Proteomes" id="UP001629235"/>
    </source>
</evidence>
<evidence type="ECO:0000313" key="1">
    <source>
        <dbReference type="EMBL" id="MFM0108148.1"/>
    </source>
</evidence>
<gene>
    <name evidence="1" type="ORF">PQR01_33090</name>
</gene>
<organism evidence="1 2">
    <name type="scientific">Paraburkholderia rhynchosiae</name>
    <dbReference type="NCBI Taxonomy" id="487049"/>
    <lineage>
        <taxon>Bacteria</taxon>
        <taxon>Pseudomonadati</taxon>
        <taxon>Pseudomonadota</taxon>
        <taxon>Betaproteobacteria</taxon>
        <taxon>Burkholderiales</taxon>
        <taxon>Burkholderiaceae</taxon>
        <taxon>Paraburkholderia</taxon>
    </lineage>
</organism>
<sequence length="331" mass="37285">MPYNARLKTGEPRKRKKPGYRVTNAREYSQSLKKRGQLSPYCPDGDLKALFINAQPYVKGVSGREATYTDAYIELIYTFYWLFGWGTRPITGQMEEFWAIRGLDIAVPSFGHRVTEAALKIIIRQRLWAASSQSGQWRSRESDRPEHGHAVGPASEWHEQKYGRKAAHTPWRKVNLSIDPDMNVHAVSVTETAVSDTEAMDVVLAVDCPVDRVIADGAYYSIEKTETWSACGVLPVIPPPAHAVIHGESHTRWHDRVVGYINKKGSVYAFNKKYGYGLRSRVEAQISRIKRCIGSRLLTRKPDSQPREGVIIANLGNLWNSFGILTSVKIA</sequence>
<dbReference type="Proteomes" id="UP001629235">
    <property type="component" value="Unassembled WGS sequence"/>
</dbReference>
<proteinExistence type="predicted"/>
<name>A0ACC7NNY1_9BURK</name>
<reference evidence="1 2" key="1">
    <citation type="journal article" date="2024" name="Chem. Sci.">
        <title>Discovery of megapolipeptins by genome mining of a Burkholderiales bacteria collection.</title>
        <authorList>
            <person name="Paulo B.S."/>
            <person name="Recchia M.J.J."/>
            <person name="Lee S."/>
            <person name="Fergusson C.H."/>
            <person name="Romanowski S.B."/>
            <person name="Hernandez A."/>
            <person name="Krull N."/>
            <person name="Liu D.Y."/>
            <person name="Cavanagh H."/>
            <person name="Bos A."/>
            <person name="Gray C.A."/>
            <person name="Murphy B.T."/>
            <person name="Linington R.G."/>
            <person name="Eustaquio A.S."/>
        </authorList>
    </citation>
    <scope>NUCLEOTIDE SEQUENCE [LARGE SCALE GENOMIC DNA]</scope>
    <source>
        <strain evidence="1 2">RL18-126-BIB-B</strain>
    </source>
</reference>
<accession>A0ACC7NNY1</accession>
<keyword evidence="2" id="KW-1185">Reference proteome</keyword>
<dbReference type="EMBL" id="JAQQDW010000105">
    <property type="protein sequence ID" value="MFM0108148.1"/>
    <property type="molecule type" value="Genomic_DNA"/>
</dbReference>
<comment type="caution">
    <text evidence="1">The sequence shown here is derived from an EMBL/GenBank/DDBJ whole genome shotgun (WGS) entry which is preliminary data.</text>
</comment>